<dbReference type="EMBL" id="JAGKHQ010000002">
    <property type="protein sequence ID" value="KAG7523126.1"/>
    <property type="molecule type" value="Genomic_DNA"/>
</dbReference>
<protein>
    <submittedName>
        <fullName evidence="2">Uncharacterized protein</fullName>
    </submittedName>
</protein>
<dbReference type="AlphaFoldDB" id="A0AAV6T167"/>
<feature type="compositionally biased region" description="Basic and acidic residues" evidence="1">
    <location>
        <begin position="1"/>
        <end position="13"/>
    </location>
</feature>
<accession>A0AAV6T167</accession>
<feature type="compositionally biased region" description="Basic and acidic residues" evidence="1">
    <location>
        <begin position="40"/>
        <end position="49"/>
    </location>
</feature>
<evidence type="ECO:0000313" key="3">
    <source>
        <dbReference type="Proteomes" id="UP000693946"/>
    </source>
</evidence>
<feature type="compositionally biased region" description="Polar residues" evidence="1">
    <location>
        <begin position="28"/>
        <end position="37"/>
    </location>
</feature>
<evidence type="ECO:0000313" key="2">
    <source>
        <dbReference type="EMBL" id="KAG7523126.1"/>
    </source>
</evidence>
<feature type="region of interest" description="Disordered" evidence="1">
    <location>
        <begin position="1"/>
        <end position="60"/>
    </location>
</feature>
<comment type="caution">
    <text evidence="2">The sequence shown here is derived from an EMBL/GenBank/DDBJ whole genome shotgun (WGS) entry which is preliminary data.</text>
</comment>
<evidence type="ECO:0000256" key="1">
    <source>
        <dbReference type="SAM" id="MobiDB-lite"/>
    </source>
</evidence>
<name>A0AAV6T167_SOLSE</name>
<feature type="compositionally biased region" description="Polar residues" evidence="1">
    <location>
        <begin position="50"/>
        <end position="60"/>
    </location>
</feature>
<gene>
    <name evidence="2" type="ORF">JOB18_039940</name>
</gene>
<keyword evidence="3" id="KW-1185">Reference proteome</keyword>
<organism evidence="2 3">
    <name type="scientific">Solea senegalensis</name>
    <name type="common">Senegalese sole</name>
    <dbReference type="NCBI Taxonomy" id="28829"/>
    <lineage>
        <taxon>Eukaryota</taxon>
        <taxon>Metazoa</taxon>
        <taxon>Chordata</taxon>
        <taxon>Craniata</taxon>
        <taxon>Vertebrata</taxon>
        <taxon>Euteleostomi</taxon>
        <taxon>Actinopterygii</taxon>
        <taxon>Neopterygii</taxon>
        <taxon>Teleostei</taxon>
        <taxon>Neoteleostei</taxon>
        <taxon>Acanthomorphata</taxon>
        <taxon>Carangaria</taxon>
        <taxon>Pleuronectiformes</taxon>
        <taxon>Pleuronectoidei</taxon>
        <taxon>Soleidae</taxon>
        <taxon>Solea</taxon>
    </lineage>
</organism>
<dbReference type="Proteomes" id="UP000693946">
    <property type="component" value="Linkage Group LG10"/>
</dbReference>
<sequence length="60" mass="6857">METADERIQKELDGSSLQPCYDDEVMENNMTDTQTNPGKPHSDRCHPDRQCSTCVTDNLR</sequence>
<reference evidence="2 3" key="1">
    <citation type="journal article" date="2021" name="Sci. Rep.">
        <title>Chromosome anchoring in Senegalese sole (Solea senegalensis) reveals sex-associated markers and genome rearrangements in flatfish.</title>
        <authorList>
            <person name="Guerrero-Cozar I."/>
            <person name="Gomez-Garrido J."/>
            <person name="Berbel C."/>
            <person name="Martinez-Blanch J.F."/>
            <person name="Alioto T."/>
            <person name="Claros M.G."/>
            <person name="Gagnaire P.A."/>
            <person name="Manchado M."/>
        </authorList>
    </citation>
    <scope>NUCLEOTIDE SEQUENCE [LARGE SCALE GENOMIC DNA]</scope>
    <source>
        <strain evidence="2">Sse05_10M</strain>
    </source>
</reference>
<proteinExistence type="predicted"/>